<keyword evidence="2" id="KW-1185">Reference proteome</keyword>
<sequence length="103" mass="11119">MAVSSAVDGIVRAIFAYEFDDQDTVDTNAVDAIRMGEIDDWLRAVADSGLLSNDAVRDLESAWRIDPELLVEALLDGVDEVTARRVRANRVPAAIDANAAFVG</sequence>
<comment type="caution">
    <text evidence="1">The sequence shown here is derived from an EMBL/GenBank/DDBJ whole genome shotgun (WGS) entry which is preliminary data.</text>
</comment>
<evidence type="ECO:0000313" key="1">
    <source>
        <dbReference type="EMBL" id="MFD1811835.1"/>
    </source>
</evidence>
<gene>
    <name evidence="1" type="ORF">ACFSJG_06375</name>
</gene>
<organism evidence="1 2">
    <name type="scientific">Rhodococcus gannanensis</name>
    <dbReference type="NCBI Taxonomy" id="1960308"/>
    <lineage>
        <taxon>Bacteria</taxon>
        <taxon>Bacillati</taxon>
        <taxon>Actinomycetota</taxon>
        <taxon>Actinomycetes</taxon>
        <taxon>Mycobacteriales</taxon>
        <taxon>Nocardiaceae</taxon>
        <taxon>Rhodococcus</taxon>
    </lineage>
</organism>
<protein>
    <submittedName>
        <fullName evidence="1">Uncharacterized protein</fullName>
    </submittedName>
</protein>
<dbReference type="RefSeq" id="WP_378484375.1">
    <property type="nucleotide sequence ID" value="NZ_JBHUFB010000008.1"/>
</dbReference>
<accession>A0ABW4P031</accession>
<name>A0ABW4P031_9NOCA</name>
<proteinExistence type="predicted"/>
<evidence type="ECO:0000313" key="2">
    <source>
        <dbReference type="Proteomes" id="UP001597286"/>
    </source>
</evidence>
<dbReference type="Proteomes" id="UP001597286">
    <property type="component" value="Unassembled WGS sequence"/>
</dbReference>
<dbReference type="EMBL" id="JBHUFB010000008">
    <property type="protein sequence ID" value="MFD1811835.1"/>
    <property type="molecule type" value="Genomic_DNA"/>
</dbReference>
<reference evidence="2" key="1">
    <citation type="journal article" date="2019" name="Int. J. Syst. Evol. Microbiol.">
        <title>The Global Catalogue of Microorganisms (GCM) 10K type strain sequencing project: providing services to taxonomists for standard genome sequencing and annotation.</title>
        <authorList>
            <consortium name="The Broad Institute Genomics Platform"/>
            <consortium name="The Broad Institute Genome Sequencing Center for Infectious Disease"/>
            <person name="Wu L."/>
            <person name="Ma J."/>
        </authorList>
    </citation>
    <scope>NUCLEOTIDE SEQUENCE [LARGE SCALE GENOMIC DNA]</scope>
    <source>
        <strain evidence="2">DT72</strain>
    </source>
</reference>